<dbReference type="Proteomes" id="UP001333996">
    <property type="component" value="Unassembled WGS sequence"/>
</dbReference>
<protein>
    <submittedName>
        <fullName evidence="3">MBL fold metallo-hydrolase</fullName>
    </submittedName>
</protein>
<evidence type="ECO:0000313" key="3">
    <source>
        <dbReference type="EMBL" id="MED7827517.1"/>
    </source>
</evidence>
<feature type="region of interest" description="Disordered" evidence="1">
    <location>
        <begin position="81"/>
        <end position="148"/>
    </location>
</feature>
<dbReference type="RefSeq" id="WP_329511896.1">
    <property type="nucleotide sequence ID" value="NZ_BAAAYZ010000263.1"/>
</dbReference>
<dbReference type="EMBL" id="JAYWVC010000241">
    <property type="protein sequence ID" value="MED7827517.1"/>
    <property type="molecule type" value="Genomic_DNA"/>
</dbReference>
<sequence length="148" mass="16051">MPTEIADVPPDLPLRMWSPVTAKLITGERNAVLIDALMTVSRLADWVAANGKSLTTVFLTHGHGDHWFGLDTLLERFPHVRGHPADRAGHRDIPGLGHDRTTSPSSAKSSVISADSPENTTDTRELTSSMPLADRDTPSPPTTEQSPR</sequence>
<evidence type="ECO:0000259" key="2">
    <source>
        <dbReference type="Pfam" id="PF00753"/>
    </source>
</evidence>
<reference evidence="3" key="1">
    <citation type="submission" date="2024-01" db="EMBL/GenBank/DDBJ databases">
        <title>First draft genome sequence data of TA4-1, the type strain of Gram-positive actinobacterium Streptomyces chiangmaiensis.</title>
        <authorList>
            <person name="Yasawong M."/>
            <person name="Nantapong N."/>
        </authorList>
    </citation>
    <scope>NUCLEOTIDE SEQUENCE</scope>
    <source>
        <strain evidence="3">TA4-1</strain>
    </source>
</reference>
<dbReference type="Gene3D" id="3.60.15.10">
    <property type="entry name" value="Ribonuclease Z/Hydroxyacylglutathione hydrolase-like"/>
    <property type="match status" value="1"/>
</dbReference>
<feature type="compositionally biased region" description="Low complexity" evidence="1">
    <location>
        <begin position="103"/>
        <end position="117"/>
    </location>
</feature>
<gene>
    <name evidence="3" type="ORF">VXC91_37875</name>
</gene>
<dbReference type="SUPFAM" id="SSF56281">
    <property type="entry name" value="Metallo-hydrolase/oxidoreductase"/>
    <property type="match status" value="1"/>
</dbReference>
<dbReference type="Pfam" id="PF00753">
    <property type="entry name" value="Lactamase_B"/>
    <property type="match status" value="1"/>
</dbReference>
<organism evidence="3 4">
    <name type="scientific">Streptomyces chiangmaiensis</name>
    <dbReference type="NCBI Taxonomy" id="766497"/>
    <lineage>
        <taxon>Bacteria</taxon>
        <taxon>Bacillati</taxon>
        <taxon>Actinomycetota</taxon>
        <taxon>Actinomycetes</taxon>
        <taxon>Kitasatosporales</taxon>
        <taxon>Streptomycetaceae</taxon>
        <taxon>Streptomyces</taxon>
    </lineage>
</organism>
<evidence type="ECO:0000256" key="1">
    <source>
        <dbReference type="SAM" id="MobiDB-lite"/>
    </source>
</evidence>
<comment type="caution">
    <text evidence="3">The sequence shown here is derived from an EMBL/GenBank/DDBJ whole genome shotgun (WGS) entry which is preliminary data.</text>
</comment>
<dbReference type="InterPro" id="IPR001279">
    <property type="entry name" value="Metallo-B-lactamas"/>
</dbReference>
<feature type="domain" description="Metallo-beta-lactamase" evidence="2">
    <location>
        <begin position="18"/>
        <end position="91"/>
    </location>
</feature>
<name>A0ABU7FTX4_9ACTN</name>
<dbReference type="InterPro" id="IPR036866">
    <property type="entry name" value="RibonucZ/Hydroxyglut_hydro"/>
</dbReference>
<proteinExistence type="predicted"/>
<feature type="compositionally biased region" description="Basic and acidic residues" evidence="1">
    <location>
        <begin position="81"/>
        <end position="101"/>
    </location>
</feature>
<evidence type="ECO:0000313" key="4">
    <source>
        <dbReference type="Proteomes" id="UP001333996"/>
    </source>
</evidence>
<keyword evidence="4" id="KW-1185">Reference proteome</keyword>
<accession>A0ABU7FTX4</accession>